<dbReference type="PATRIC" id="fig|178900.5.peg.768"/>
<comment type="catalytic activity">
    <reaction evidence="1">
        <text>2-phosphoglycolate + H2O = glycolate + phosphate</text>
        <dbReference type="Rhea" id="RHEA:14369"/>
        <dbReference type="ChEBI" id="CHEBI:15377"/>
        <dbReference type="ChEBI" id="CHEBI:29805"/>
        <dbReference type="ChEBI" id="CHEBI:43474"/>
        <dbReference type="ChEBI" id="CHEBI:58033"/>
        <dbReference type="EC" id="3.1.3.18"/>
    </reaction>
</comment>
<dbReference type="GO" id="GO:0005829">
    <property type="term" value="C:cytosol"/>
    <property type="evidence" value="ECO:0007669"/>
    <property type="project" value="TreeGrafter"/>
</dbReference>
<dbReference type="InterPro" id="IPR006439">
    <property type="entry name" value="HAD-SF_hydro_IA"/>
</dbReference>
<organism evidence="5 6">
    <name type="scientific">Acetobacter cerevisiae</name>
    <dbReference type="NCBI Taxonomy" id="178900"/>
    <lineage>
        <taxon>Bacteria</taxon>
        <taxon>Pseudomonadati</taxon>
        <taxon>Pseudomonadota</taxon>
        <taxon>Alphaproteobacteria</taxon>
        <taxon>Acetobacterales</taxon>
        <taxon>Acetobacteraceae</taxon>
        <taxon>Acetobacter</taxon>
    </lineage>
</organism>
<evidence type="ECO:0000256" key="4">
    <source>
        <dbReference type="ARBA" id="ARBA00013078"/>
    </source>
</evidence>
<dbReference type="InterPro" id="IPR050155">
    <property type="entry name" value="HAD-like_hydrolase_sf"/>
</dbReference>
<name>A0A149Q493_9PROT</name>
<dbReference type="InterPro" id="IPR023198">
    <property type="entry name" value="PGP-like_dom2"/>
</dbReference>
<dbReference type="NCBIfam" id="TIGR01549">
    <property type="entry name" value="HAD-SF-IA-v1"/>
    <property type="match status" value="1"/>
</dbReference>
<comment type="caution">
    <text evidence="5">The sequence shown here is derived from an EMBL/GenBank/DDBJ whole genome shotgun (WGS) entry which is preliminary data.</text>
</comment>
<dbReference type="PANTHER" id="PTHR43434">
    <property type="entry name" value="PHOSPHOGLYCOLATE PHOSPHATASE"/>
    <property type="match status" value="1"/>
</dbReference>
<evidence type="ECO:0000313" key="5">
    <source>
        <dbReference type="EMBL" id="KXU92168.1"/>
    </source>
</evidence>
<dbReference type="SUPFAM" id="SSF56784">
    <property type="entry name" value="HAD-like"/>
    <property type="match status" value="1"/>
</dbReference>
<dbReference type="Gene3D" id="1.10.150.240">
    <property type="entry name" value="Putative phosphatase, domain 2"/>
    <property type="match status" value="1"/>
</dbReference>
<dbReference type="Gene3D" id="3.40.50.1000">
    <property type="entry name" value="HAD superfamily/HAD-like"/>
    <property type="match status" value="1"/>
</dbReference>
<dbReference type="AlphaFoldDB" id="A0A149Q493"/>
<dbReference type="EMBL" id="LHZA01000155">
    <property type="protein sequence ID" value="KXU92168.1"/>
    <property type="molecule type" value="Genomic_DNA"/>
</dbReference>
<dbReference type="EC" id="3.1.3.18" evidence="4"/>
<protein>
    <recommendedName>
        <fullName evidence="4">phosphoglycolate phosphatase</fullName>
        <ecNumber evidence="4">3.1.3.18</ecNumber>
    </recommendedName>
</protein>
<reference evidence="5 6" key="1">
    <citation type="submission" date="2015-06" db="EMBL/GenBank/DDBJ databases">
        <title>Improved classification and identification of acetic acid bacteria using matrix-assisted laser desorption/ionization time-of-flight mass spectrometry; Gluconobacter nephelii and Gluconobacter uchimurae are later heterotypic synonyms of Gluconobacter japonicus and Gluconobacter oxydans, respectively.</title>
        <authorList>
            <person name="Li L."/>
            <person name="Cleenwerck I."/>
            <person name="De Vuyst L."/>
            <person name="Vandamme P."/>
        </authorList>
    </citation>
    <scope>NUCLEOTIDE SEQUENCE [LARGE SCALE GENOMIC DNA]</scope>
    <source>
        <strain evidence="5 6">LMG 1625</strain>
    </source>
</reference>
<evidence type="ECO:0000256" key="3">
    <source>
        <dbReference type="ARBA" id="ARBA00006171"/>
    </source>
</evidence>
<evidence type="ECO:0000256" key="2">
    <source>
        <dbReference type="ARBA" id="ARBA00004818"/>
    </source>
</evidence>
<sequence length="223" mass="23268">MTQSGLAVFDMDGTLLDSLPDVADCVREILASHGLPPVSDPVVRGMIGNGVQALVESLIRTADPHGQIGINPDQTVQQFLGLYMPRATRLSCLFPGTEDALETLRAQGWQLAVCTNKPEAAARHILDHFGLTSLFASIGGGDSFPVRKPNPAHLLGTIEQAGGHPASTVMIGDMMPDLLAAKGASARSLFAAWGYGNPAFAKEANGSAARMADVPEKAAALLG</sequence>
<dbReference type="InterPro" id="IPR041492">
    <property type="entry name" value="HAD_2"/>
</dbReference>
<proteinExistence type="inferred from homology"/>
<dbReference type="PANTHER" id="PTHR43434:SF1">
    <property type="entry name" value="PHOSPHOGLYCOLATE PHOSPHATASE"/>
    <property type="match status" value="1"/>
</dbReference>
<dbReference type="InterPro" id="IPR036412">
    <property type="entry name" value="HAD-like_sf"/>
</dbReference>
<evidence type="ECO:0000256" key="1">
    <source>
        <dbReference type="ARBA" id="ARBA00000830"/>
    </source>
</evidence>
<dbReference type="SFLD" id="SFLDG01129">
    <property type="entry name" value="C1.5:_HAD__Beta-PGM__Phosphata"/>
    <property type="match status" value="1"/>
</dbReference>
<dbReference type="SFLD" id="SFLDS00003">
    <property type="entry name" value="Haloacid_Dehalogenase"/>
    <property type="match status" value="1"/>
</dbReference>
<dbReference type="GO" id="GO:0006281">
    <property type="term" value="P:DNA repair"/>
    <property type="evidence" value="ECO:0007669"/>
    <property type="project" value="TreeGrafter"/>
</dbReference>
<gene>
    <name evidence="5" type="ORF">AD928_11630</name>
</gene>
<dbReference type="Pfam" id="PF13419">
    <property type="entry name" value="HAD_2"/>
    <property type="match status" value="1"/>
</dbReference>
<dbReference type="GO" id="GO:0008967">
    <property type="term" value="F:phosphoglycolate phosphatase activity"/>
    <property type="evidence" value="ECO:0007669"/>
    <property type="project" value="UniProtKB-EC"/>
</dbReference>
<dbReference type="RefSeq" id="WP_062250735.1">
    <property type="nucleotide sequence ID" value="NZ_LHZA01000155.1"/>
</dbReference>
<comment type="similarity">
    <text evidence="3">Belongs to the HAD-like hydrolase superfamily. CbbY/CbbZ/Gph/YieH family.</text>
</comment>
<dbReference type="InterPro" id="IPR023214">
    <property type="entry name" value="HAD_sf"/>
</dbReference>
<dbReference type="Proteomes" id="UP000075473">
    <property type="component" value="Unassembled WGS sequence"/>
</dbReference>
<accession>A0A149Q493</accession>
<comment type="pathway">
    <text evidence="2">Organic acid metabolism; glycolate biosynthesis; glycolate from 2-phosphoglycolate: step 1/1.</text>
</comment>
<evidence type="ECO:0000313" key="6">
    <source>
        <dbReference type="Proteomes" id="UP000075473"/>
    </source>
</evidence>